<reference evidence="21" key="1">
    <citation type="submission" date="2016-04" db="EMBL/GenBank/DDBJ databases">
        <title>Mitochondria of beetle species.</title>
        <authorList>
            <person name="Hunter A."/>
            <person name="Moriniere J."/>
            <person name="Tang P."/>
            <person name="Linard B."/>
            <person name="Crampton-Platt A."/>
            <person name="Vogler A.P."/>
        </authorList>
    </citation>
    <scope>NUCLEOTIDE SEQUENCE</scope>
</reference>
<evidence type="ECO:0000256" key="14">
    <source>
        <dbReference type="ARBA" id="ARBA00023075"/>
    </source>
</evidence>
<name>A0A343C556_9COLE</name>
<sequence length="332" mass="38575">MLFLMTLIIGTLMSISSYTLMGVWMGLEINLLSMIPIMQKKMNLLSTESSIKYFITQAMASSILIMAIIMMTMKTGLLSTVEKSSYMMMNSALLTKMGMAPFHFWFPEVMEGLSWMNCTIMLTWQKLAPMVLVMYNMIFPTFMNMIIVVGLLISSIMSFNQISMRKLLTYSSINHMSWMMSSMMIMQSIWLYYFIIYVMITVNMTMLLNKNNISSMPEMFLSMNNNNLTKLLFMMNFMNLSGLPPFLGFLPKWMTIQMLINMNLIVLSTVMVITTTMMIFIYMKISMTSMILNMDQINWNFTMNKKNNFNMAMMNFMVLTLLITTTIIFNII</sequence>
<evidence type="ECO:0000256" key="12">
    <source>
        <dbReference type="ARBA" id="ARBA00022989"/>
    </source>
</evidence>
<feature type="transmembrane region" description="Helical" evidence="19">
    <location>
        <begin position="145"/>
        <end position="168"/>
    </location>
</feature>
<dbReference type="GO" id="GO:0005743">
    <property type="term" value="C:mitochondrial inner membrane"/>
    <property type="evidence" value="ECO:0007669"/>
    <property type="project" value="UniProtKB-SubCell"/>
</dbReference>
<evidence type="ECO:0000259" key="20">
    <source>
        <dbReference type="Pfam" id="PF00361"/>
    </source>
</evidence>
<organism evidence="21">
    <name type="scientific">Erotides cosnardi</name>
    <dbReference type="NCBI Taxonomy" id="2026643"/>
    <lineage>
        <taxon>Eukaryota</taxon>
        <taxon>Metazoa</taxon>
        <taxon>Ecdysozoa</taxon>
        <taxon>Arthropoda</taxon>
        <taxon>Hexapoda</taxon>
        <taxon>Insecta</taxon>
        <taxon>Pterygota</taxon>
        <taxon>Neoptera</taxon>
        <taxon>Endopterygota</taxon>
        <taxon>Coleoptera</taxon>
        <taxon>Polyphaga</taxon>
        <taxon>Elateriformia</taxon>
        <taxon>Elateroidea</taxon>
        <taxon>Lycidae</taxon>
        <taxon>Erotinae</taxon>
        <taxon>Erotides</taxon>
    </lineage>
</organism>
<evidence type="ECO:0000256" key="6">
    <source>
        <dbReference type="ARBA" id="ARBA00022448"/>
    </source>
</evidence>
<evidence type="ECO:0000256" key="15">
    <source>
        <dbReference type="ARBA" id="ARBA00023128"/>
    </source>
</evidence>
<dbReference type="GO" id="GO:0006120">
    <property type="term" value="P:mitochondrial electron transport, NADH to ubiquinone"/>
    <property type="evidence" value="ECO:0007669"/>
    <property type="project" value="TreeGrafter"/>
</dbReference>
<feature type="domain" description="NADH:quinone oxidoreductase/Mrp antiporter transmembrane" evidence="20">
    <location>
        <begin position="17"/>
        <end position="277"/>
    </location>
</feature>
<feature type="transmembrane region" description="Helical" evidence="19">
    <location>
        <begin position="262"/>
        <end position="283"/>
    </location>
</feature>
<keyword evidence="15 21" id="KW-0496">Mitochondrion</keyword>
<dbReference type="GO" id="GO:0008137">
    <property type="term" value="F:NADH dehydrogenase (ubiquinone) activity"/>
    <property type="evidence" value="ECO:0007669"/>
    <property type="project" value="UniProtKB-EC"/>
</dbReference>
<dbReference type="AlphaFoldDB" id="A0A343C556"/>
<evidence type="ECO:0000256" key="17">
    <source>
        <dbReference type="ARBA" id="ARBA00031028"/>
    </source>
</evidence>
<comment type="catalytic activity">
    <reaction evidence="18">
        <text>a ubiquinone + NADH + 5 H(+)(in) = a ubiquinol + NAD(+) + 4 H(+)(out)</text>
        <dbReference type="Rhea" id="RHEA:29091"/>
        <dbReference type="Rhea" id="RHEA-COMP:9565"/>
        <dbReference type="Rhea" id="RHEA-COMP:9566"/>
        <dbReference type="ChEBI" id="CHEBI:15378"/>
        <dbReference type="ChEBI" id="CHEBI:16389"/>
        <dbReference type="ChEBI" id="CHEBI:17976"/>
        <dbReference type="ChEBI" id="CHEBI:57540"/>
        <dbReference type="ChEBI" id="CHEBI:57945"/>
        <dbReference type="EC" id="7.1.1.2"/>
    </reaction>
</comment>
<evidence type="ECO:0000256" key="13">
    <source>
        <dbReference type="ARBA" id="ARBA00023027"/>
    </source>
</evidence>
<comment type="function">
    <text evidence="1">Core subunit of the mitochondrial membrane respiratory chain NADH dehydrogenase (Complex I) that is believed to belong to the minimal assembly required for catalysis. Complex I functions in the transfer of electrons from NADH to the respiratory chain. The immediate electron acceptor for the enzyme is believed to be ubiquinone.</text>
</comment>
<dbReference type="PANTHER" id="PTHR46552">
    <property type="entry name" value="NADH-UBIQUINONE OXIDOREDUCTASE CHAIN 2"/>
    <property type="match status" value="1"/>
</dbReference>
<keyword evidence="13" id="KW-0520">NAD</keyword>
<keyword evidence="10" id="KW-1278">Translocase</keyword>
<geneLocation type="mitochondrion" evidence="21"/>
<keyword evidence="11" id="KW-0249">Electron transport</keyword>
<evidence type="ECO:0000256" key="19">
    <source>
        <dbReference type="SAM" id="Phobius"/>
    </source>
</evidence>
<evidence type="ECO:0000256" key="2">
    <source>
        <dbReference type="ARBA" id="ARBA00004448"/>
    </source>
</evidence>
<feature type="transmembrane region" description="Helical" evidence="19">
    <location>
        <begin position="6"/>
        <end position="32"/>
    </location>
</feature>
<evidence type="ECO:0000256" key="3">
    <source>
        <dbReference type="ARBA" id="ARBA00007012"/>
    </source>
</evidence>
<protein>
    <recommendedName>
        <fullName evidence="5">NADH-ubiquinone oxidoreductase chain 2</fullName>
        <ecNumber evidence="4">7.1.1.2</ecNumber>
    </recommendedName>
    <alternativeName>
        <fullName evidence="17">NADH dehydrogenase subunit 2</fullName>
    </alternativeName>
</protein>
<feature type="transmembrane region" description="Helical" evidence="19">
    <location>
        <begin position="53"/>
        <end position="73"/>
    </location>
</feature>
<dbReference type="PANTHER" id="PTHR46552:SF1">
    <property type="entry name" value="NADH-UBIQUINONE OXIDOREDUCTASE CHAIN 2"/>
    <property type="match status" value="1"/>
</dbReference>
<dbReference type="InterPro" id="IPR001750">
    <property type="entry name" value="ND/Mrp_TM"/>
</dbReference>
<feature type="transmembrane region" description="Helical" evidence="19">
    <location>
        <begin position="189"/>
        <end position="208"/>
    </location>
</feature>
<evidence type="ECO:0000256" key="10">
    <source>
        <dbReference type="ARBA" id="ARBA00022967"/>
    </source>
</evidence>
<keyword evidence="7" id="KW-0679">Respiratory chain</keyword>
<evidence type="ECO:0000256" key="11">
    <source>
        <dbReference type="ARBA" id="ARBA00022982"/>
    </source>
</evidence>
<keyword evidence="9" id="KW-0999">Mitochondrion inner membrane</keyword>
<proteinExistence type="inferred from homology"/>
<keyword evidence="8 19" id="KW-0812">Transmembrane</keyword>
<evidence type="ECO:0000256" key="8">
    <source>
        <dbReference type="ARBA" id="ARBA00022692"/>
    </source>
</evidence>
<comment type="subcellular location">
    <subcellularLocation>
        <location evidence="2">Mitochondrion inner membrane</location>
        <topology evidence="2">Multi-pass membrane protein</topology>
    </subcellularLocation>
</comment>
<evidence type="ECO:0000256" key="16">
    <source>
        <dbReference type="ARBA" id="ARBA00023136"/>
    </source>
</evidence>
<dbReference type="Pfam" id="PF00361">
    <property type="entry name" value="Proton_antipo_M"/>
    <property type="match status" value="1"/>
</dbReference>
<evidence type="ECO:0000313" key="21">
    <source>
        <dbReference type="EMBL" id="ARH55162.1"/>
    </source>
</evidence>
<evidence type="ECO:0000256" key="1">
    <source>
        <dbReference type="ARBA" id="ARBA00003257"/>
    </source>
</evidence>
<evidence type="ECO:0000256" key="5">
    <source>
        <dbReference type="ARBA" id="ARBA00021008"/>
    </source>
</evidence>
<evidence type="ECO:0000256" key="18">
    <source>
        <dbReference type="ARBA" id="ARBA00049551"/>
    </source>
</evidence>
<keyword evidence="16 19" id="KW-0472">Membrane</keyword>
<dbReference type="EC" id="7.1.1.2" evidence="4"/>
<evidence type="ECO:0000256" key="9">
    <source>
        <dbReference type="ARBA" id="ARBA00022792"/>
    </source>
</evidence>
<keyword evidence="6" id="KW-0813">Transport</keyword>
<feature type="transmembrane region" description="Helical" evidence="19">
    <location>
        <begin position="228"/>
        <end position="250"/>
    </location>
</feature>
<gene>
    <name evidence="21" type="primary">nad2</name>
</gene>
<dbReference type="EMBL" id="KX087336">
    <property type="protein sequence ID" value="ARH55162.1"/>
    <property type="molecule type" value="Genomic_DNA"/>
</dbReference>
<keyword evidence="14" id="KW-0830">Ubiquinone</keyword>
<accession>A0A343C556</accession>
<keyword evidence="12 19" id="KW-1133">Transmembrane helix</keyword>
<comment type="similarity">
    <text evidence="3">Belongs to the complex I subunit 2 family.</text>
</comment>
<feature type="transmembrane region" description="Helical" evidence="19">
    <location>
        <begin position="309"/>
        <end position="331"/>
    </location>
</feature>
<evidence type="ECO:0000256" key="7">
    <source>
        <dbReference type="ARBA" id="ARBA00022660"/>
    </source>
</evidence>
<dbReference type="InterPro" id="IPR050175">
    <property type="entry name" value="Complex_I_Subunit_2"/>
</dbReference>
<evidence type="ECO:0000256" key="4">
    <source>
        <dbReference type="ARBA" id="ARBA00012944"/>
    </source>
</evidence>